<name>A0A381VR77_9ZZZZ</name>
<evidence type="ECO:0000256" key="2">
    <source>
        <dbReference type="ARBA" id="ARBA00005912"/>
    </source>
</evidence>
<comment type="subcellular location">
    <subcellularLocation>
        <location evidence="1">Cytoplasm</location>
    </subcellularLocation>
</comment>
<dbReference type="GO" id="GO:0043023">
    <property type="term" value="F:ribosomal large subunit binding"/>
    <property type="evidence" value="ECO:0007669"/>
    <property type="project" value="TreeGrafter"/>
</dbReference>
<dbReference type="AlphaFoldDB" id="A0A381VR77"/>
<proteinExistence type="inferred from homology"/>
<dbReference type="NCBIfam" id="TIGR00496">
    <property type="entry name" value="frr"/>
    <property type="match status" value="1"/>
</dbReference>
<dbReference type="Gene3D" id="1.10.132.20">
    <property type="entry name" value="Ribosome-recycling factor"/>
    <property type="match status" value="1"/>
</dbReference>
<evidence type="ECO:0000256" key="4">
    <source>
        <dbReference type="ARBA" id="ARBA00022917"/>
    </source>
</evidence>
<dbReference type="SUPFAM" id="SSF55194">
    <property type="entry name" value="Ribosome recycling factor, RRF"/>
    <property type="match status" value="1"/>
</dbReference>
<dbReference type="PANTHER" id="PTHR20982">
    <property type="entry name" value="RIBOSOME RECYCLING FACTOR"/>
    <property type="match status" value="1"/>
</dbReference>
<dbReference type="Gene3D" id="3.30.1360.40">
    <property type="match status" value="1"/>
</dbReference>
<keyword evidence="3" id="KW-0963">Cytoplasm</keyword>
<dbReference type="EMBL" id="UINC01009550">
    <property type="protein sequence ID" value="SVA42815.1"/>
    <property type="molecule type" value="Genomic_DNA"/>
</dbReference>
<evidence type="ECO:0000256" key="1">
    <source>
        <dbReference type="ARBA" id="ARBA00004496"/>
    </source>
</evidence>
<feature type="domain" description="Ribosome recycling factor" evidence="5">
    <location>
        <begin position="9"/>
        <end position="171"/>
    </location>
</feature>
<evidence type="ECO:0000259" key="5">
    <source>
        <dbReference type="Pfam" id="PF01765"/>
    </source>
</evidence>
<dbReference type="GO" id="GO:0005829">
    <property type="term" value="C:cytosol"/>
    <property type="evidence" value="ECO:0007669"/>
    <property type="project" value="GOC"/>
</dbReference>
<dbReference type="FunFam" id="3.30.1360.40:FF:000001">
    <property type="entry name" value="Ribosome-recycling factor"/>
    <property type="match status" value="1"/>
</dbReference>
<dbReference type="InterPro" id="IPR002661">
    <property type="entry name" value="Ribosome_recyc_fac"/>
</dbReference>
<dbReference type="InterPro" id="IPR036191">
    <property type="entry name" value="RRF_sf"/>
</dbReference>
<gene>
    <name evidence="6" type="ORF">METZ01_LOCUS95669</name>
</gene>
<protein>
    <recommendedName>
        <fullName evidence="5">Ribosome recycling factor domain-containing protein</fullName>
    </recommendedName>
</protein>
<keyword evidence="4" id="KW-0648">Protein biosynthesis</keyword>
<evidence type="ECO:0000313" key="6">
    <source>
        <dbReference type="EMBL" id="SVA42815.1"/>
    </source>
</evidence>
<organism evidence="6">
    <name type="scientific">marine metagenome</name>
    <dbReference type="NCBI Taxonomy" id="408172"/>
    <lineage>
        <taxon>unclassified sequences</taxon>
        <taxon>metagenomes</taxon>
        <taxon>ecological metagenomes</taxon>
    </lineage>
</organism>
<dbReference type="InterPro" id="IPR023584">
    <property type="entry name" value="Ribosome_recyc_fac_dom"/>
</dbReference>
<evidence type="ECO:0000256" key="3">
    <source>
        <dbReference type="ARBA" id="ARBA00022490"/>
    </source>
</evidence>
<dbReference type="Pfam" id="PF01765">
    <property type="entry name" value="RRF"/>
    <property type="match status" value="1"/>
</dbReference>
<dbReference type="GO" id="GO:0002184">
    <property type="term" value="P:cytoplasmic translational termination"/>
    <property type="evidence" value="ECO:0007669"/>
    <property type="project" value="TreeGrafter"/>
</dbReference>
<reference evidence="6" key="1">
    <citation type="submission" date="2018-05" db="EMBL/GenBank/DDBJ databases">
        <authorList>
            <person name="Lanie J.A."/>
            <person name="Ng W.-L."/>
            <person name="Kazmierczak K.M."/>
            <person name="Andrzejewski T.M."/>
            <person name="Davidsen T.M."/>
            <person name="Wayne K.J."/>
            <person name="Tettelin H."/>
            <person name="Glass J.I."/>
            <person name="Rusch D."/>
            <person name="Podicherti R."/>
            <person name="Tsui H.-C.T."/>
            <person name="Winkler M.E."/>
        </authorList>
    </citation>
    <scope>NUCLEOTIDE SEQUENCE</scope>
</reference>
<dbReference type="PANTHER" id="PTHR20982:SF3">
    <property type="entry name" value="MITOCHONDRIAL RIBOSOME RECYCLING FACTOR PSEUDO 1"/>
    <property type="match status" value="1"/>
</dbReference>
<dbReference type="CDD" id="cd00520">
    <property type="entry name" value="RRF"/>
    <property type="match status" value="1"/>
</dbReference>
<sequence length="173" mass="19626">MGKSVQTLEGEFRRLRTGRAHTGLLEHILVEYYGSEVPISQVATLAAEDARTLTVTPWEKEMAPIIEKVILTSDLGLTPVSTGTVIRVPIPAMTEERRKDLVRVVRKEAEASRVAVRNVRRDVLGDIKELLNDKLITKDDDHQVRDEIQKITNRYVDNINNLLKDKEAEIMEV</sequence>
<dbReference type="FunFam" id="1.10.132.20:FF:000001">
    <property type="entry name" value="Ribosome-recycling factor"/>
    <property type="match status" value="1"/>
</dbReference>
<comment type="similarity">
    <text evidence="2">Belongs to the RRF family.</text>
</comment>
<accession>A0A381VR77</accession>
<dbReference type="HAMAP" id="MF_00040">
    <property type="entry name" value="RRF"/>
    <property type="match status" value="1"/>
</dbReference>